<feature type="region of interest" description="Disordered" evidence="1">
    <location>
        <begin position="617"/>
        <end position="667"/>
    </location>
</feature>
<dbReference type="Gramene" id="TraesJUL4D03G02581650.1">
    <property type="protein sequence ID" value="TraesJUL4D03G02581650.1"/>
    <property type="gene ID" value="TraesJUL4D03G02581650"/>
</dbReference>
<sequence>MGKTSQRRATQIQENNVGCTWGLIRMFYSRRDPKLILDRKQGSTRHSFSGFPGRGHLRKKSRDFEETDEDRDNTEECSTTKPTVKRLMGGELGKPKHSKKIPNDEVQRILADLGHDVCLDKRTTPNSKPKGVTDPSADIGIASSSECLDPSGSKCMEQVEEDGLELALSDFLGQVYKYHDEGPHDDCRNKSEPYPELESIIHTKLNEYNNPPCDLAYEKTPVSEEKQLVDNKHICNRHVGARLEPKKMLEKTNIVEDTKASNQRELTIKTKNKESRNIFFWKKDKPSRTHASEGRSSQPVNKIVILKPNPRRGFDPTVATASTYLHQQSGGIQAPEYSAAECSTFSVKEVRRRFRIVTGETRKGRPPMNEDDVQRDPCLLRDSFTIIKDSRQAPPATDKNDVRPSNSSKHKQINHSLGGFNRDVSTSKDASTFYAEAKKHLTEILKDNTHTGQYPSPSVQVSRSLVGMLSLPQCSTPSSPGNTPRVRECIEHSQEEKNICAIHKAEGEESAEEGNKTEGDSGSAECGPNEATVEQADQERYYYKEEDTQQDVELDIGCIEETDNLDPSQAIRNAQCIPAEQHTYYSAPETTEAAEPGKEHAEICPGSPENIVEMLEHQEPETPRRSASLGPTSQEENYEKQEQPSPVSILDPFFHEDVDSPENKSPIQCELRQDVSSPHQYYQDDGSDPEEIFWEDKDVRLGYIETVLELSELCTDQNLDVWYLEDELISTGLFEELHQGNHQTDDFMLFFDCICEAITAIQGKHFGNPHCLSFVRQNIQAPPMGQNLISEINKHIEGHLCYEFPSTLNLLVSVDLEEGTWMNLRSESEETVVDIWEFLLDELLEDVAYGLWIQSIRAINSEHLCAC</sequence>
<feature type="region of interest" description="Disordered" evidence="1">
    <location>
        <begin position="38"/>
        <end position="79"/>
    </location>
</feature>
<name>A0A3B6JQD2_WHEAT</name>
<feature type="domain" description="DUF4378" evidence="2">
    <location>
        <begin position="702"/>
        <end position="846"/>
    </location>
</feature>
<feature type="compositionally biased region" description="Basic and acidic residues" evidence="1">
    <location>
        <begin position="506"/>
        <end position="519"/>
    </location>
</feature>
<dbReference type="Gramene" id="TraesPARA_EIv1.0_1495480.1">
    <property type="protein sequence ID" value="TraesPARA_EIv1.0_1495480.1.CDS"/>
    <property type="gene ID" value="TraesPARA_EIv1.0_1495480"/>
</dbReference>
<dbReference type="Pfam" id="PF14309">
    <property type="entry name" value="DUF4378"/>
    <property type="match status" value="1"/>
</dbReference>
<dbReference type="Gramene" id="TraesRN4D0100856100.2">
    <property type="protein sequence ID" value="TraesRN4D0100856100.2"/>
    <property type="gene ID" value="TraesRN4D0100856100"/>
</dbReference>
<dbReference type="PANTHER" id="PTHR47857">
    <property type="entry name" value="EXPRESSED PROTEIN-RELATED"/>
    <property type="match status" value="1"/>
</dbReference>
<dbReference type="Gramene" id="TraesNOR4D03G02579820.1">
    <property type="protein sequence ID" value="TraesNOR4D03G02579820.1"/>
    <property type="gene ID" value="TraesNOR4D03G02579820"/>
</dbReference>
<dbReference type="Gramene" id="TraesLAC4D03G02513300.1">
    <property type="protein sequence ID" value="TraesLAC4D03G02513300.1"/>
    <property type="gene ID" value="TraesLAC4D03G02513300"/>
</dbReference>
<dbReference type="Gramene" id="TraesCS4D03G0824600.2">
    <property type="protein sequence ID" value="TraesCS4D03G0824600.2.CDS"/>
    <property type="gene ID" value="TraesCS4D03G0824600"/>
</dbReference>
<dbReference type="Gramene" id="TraesJUL4D03G02581650.2">
    <property type="protein sequence ID" value="TraesJUL4D03G02581650.2"/>
    <property type="gene ID" value="TraesJUL4D03G02581650"/>
</dbReference>
<reference evidence="3" key="1">
    <citation type="submission" date="2018-08" db="EMBL/GenBank/DDBJ databases">
        <authorList>
            <person name="Rossello M."/>
        </authorList>
    </citation>
    <scope>NUCLEOTIDE SEQUENCE [LARGE SCALE GENOMIC DNA]</scope>
    <source>
        <strain evidence="3">cv. Chinese Spring</strain>
    </source>
</reference>
<keyword evidence="4" id="KW-1185">Reference proteome</keyword>
<dbReference type="RefSeq" id="XP_044377168.1">
    <property type="nucleotide sequence ID" value="XM_044521233.1"/>
</dbReference>
<dbReference type="Gramene" id="TraesROB_scaffold_082132_01G000100.1">
    <property type="protein sequence ID" value="TraesROB_scaffold_082132_01G000100.1"/>
    <property type="gene ID" value="TraesROB_scaffold_082132_01G000100"/>
</dbReference>
<accession>A0A3B6JQD2</accession>
<dbReference type="PANTHER" id="PTHR47857:SF2">
    <property type="entry name" value="EXPRESSED PROTEIN"/>
    <property type="match status" value="1"/>
</dbReference>
<dbReference type="Gramene" id="TraesLDM4D03G02564900.1">
    <property type="protein sequence ID" value="TraesLDM4D03G02564900.1"/>
    <property type="gene ID" value="TraesLDM4D03G02564900"/>
</dbReference>
<dbReference type="Proteomes" id="UP000019116">
    <property type="component" value="Chromosome 4D"/>
</dbReference>
<evidence type="ECO:0000313" key="4">
    <source>
        <dbReference type="Proteomes" id="UP000019116"/>
    </source>
</evidence>
<dbReference type="AlphaFoldDB" id="A0A3B6JQD2"/>
<dbReference type="Gramene" id="TraesSTAUn03G04513390.1">
    <property type="protein sequence ID" value="TraesSTAUn03G04513390.1"/>
    <property type="gene ID" value="TraesSTAUn03G04513390"/>
</dbReference>
<dbReference type="Gramene" id="TraesPARA_EIv1.0_1495480.2">
    <property type="protein sequence ID" value="TraesPARA_EIv1.0_1495480.2.CDS"/>
    <property type="gene ID" value="TraesPARA_EIv1.0_1495480"/>
</dbReference>
<gene>
    <name evidence="3" type="primary">LOC123099093</name>
</gene>
<organism evidence="3">
    <name type="scientific">Triticum aestivum</name>
    <name type="common">Wheat</name>
    <dbReference type="NCBI Taxonomy" id="4565"/>
    <lineage>
        <taxon>Eukaryota</taxon>
        <taxon>Viridiplantae</taxon>
        <taxon>Streptophyta</taxon>
        <taxon>Embryophyta</taxon>
        <taxon>Tracheophyta</taxon>
        <taxon>Spermatophyta</taxon>
        <taxon>Magnoliopsida</taxon>
        <taxon>Liliopsida</taxon>
        <taxon>Poales</taxon>
        <taxon>Poaceae</taxon>
        <taxon>BOP clade</taxon>
        <taxon>Pooideae</taxon>
        <taxon>Triticodae</taxon>
        <taxon>Triticeae</taxon>
        <taxon>Triticinae</taxon>
        <taxon>Triticum</taxon>
    </lineage>
</organism>
<feature type="compositionally biased region" description="Acidic residues" evidence="1">
    <location>
        <begin position="65"/>
        <end position="75"/>
    </location>
</feature>
<evidence type="ECO:0000259" key="2">
    <source>
        <dbReference type="Pfam" id="PF14309"/>
    </source>
</evidence>
<dbReference type="Gramene" id="TraesCLE_scaffold_082082_01G000100.1">
    <property type="protein sequence ID" value="TraesCLE_scaffold_082082_01G000100.1"/>
    <property type="gene ID" value="TraesCLE_scaffold_082082_01G000100"/>
</dbReference>
<dbReference type="Gramene" id="TraesNOR4D03G02579820.2">
    <property type="protein sequence ID" value="TraesNOR4D03G02579820.2"/>
    <property type="gene ID" value="TraesNOR4D03G02579820"/>
</dbReference>
<feature type="region of interest" description="Disordered" evidence="1">
    <location>
        <begin position="385"/>
        <end position="422"/>
    </location>
</feature>
<dbReference type="OMA" id="GHDVCLE"/>
<dbReference type="OrthoDB" id="770239at2759"/>
<dbReference type="Gramene" id="TraesSYM4D03G02590120.1">
    <property type="protein sequence ID" value="TraesSYM4D03G02590120.1"/>
    <property type="gene ID" value="TraesSYM4D03G02590120"/>
</dbReference>
<reference evidence="3" key="2">
    <citation type="submission" date="2018-10" db="UniProtKB">
        <authorList>
            <consortium name="EnsemblPlants"/>
        </authorList>
    </citation>
    <scope>IDENTIFICATION</scope>
</reference>
<dbReference type="Gramene" id="TraesCS4D02G356900.1">
    <property type="protein sequence ID" value="TraesCS4D02G356900.1"/>
    <property type="gene ID" value="TraesCS4D02G356900"/>
</dbReference>
<dbReference type="EnsemblPlants" id="TraesCS4D02G356900.1">
    <property type="protein sequence ID" value="TraesCS4D02G356900.1"/>
    <property type="gene ID" value="TraesCS4D02G356900"/>
</dbReference>
<evidence type="ECO:0000256" key="1">
    <source>
        <dbReference type="SAM" id="MobiDB-lite"/>
    </source>
</evidence>
<dbReference type="Gramene" id="TraesCAD_scaffold_078357_01G000100.1">
    <property type="protein sequence ID" value="TraesCAD_scaffold_078357_01G000100.1"/>
    <property type="gene ID" value="TraesCAD_scaffold_078357_01G000100"/>
</dbReference>
<dbReference type="InterPro" id="IPR025486">
    <property type="entry name" value="DUF4378"/>
</dbReference>
<dbReference type="Gramene" id="TraesWEE_scaffold_163751_01G000300.1">
    <property type="protein sequence ID" value="TraesWEE_scaffold_163751_01G000300.1"/>
    <property type="gene ID" value="TraesWEE_scaffold_163751_01G000300"/>
</dbReference>
<dbReference type="GeneID" id="123099093"/>
<dbReference type="PaxDb" id="4565-Traes_4DL_6460DBEA6.1"/>
<protein>
    <recommendedName>
        <fullName evidence="2">DUF4378 domain-containing protein</fullName>
    </recommendedName>
</protein>
<dbReference type="Gramene" id="TraesJAG4D03G02559270.1">
    <property type="protein sequence ID" value="TraesJAG4D03G02559270.1"/>
    <property type="gene ID" value="TraesJAG4D03G02559270"/>
</dbReference>
<feature type="compositionally biased region" description="Basic and acidic residues" evidence="1">
    <location>
        <begin position="653"/>
        <end position="662"/>
    </location>
</feature>
<evidence type="ECO:0000313" key="3">
    <source>
        <dbReference type="EnsemblPlants" id="TraesCS4D02G356900.1"/>
    </source>
</evidence>
<feature type="region of interest" description="Disordered" evidence="1">
    <location>
        <begin position="506"/>
        <end position="530"/>
    </location>
</feature>
<proteinExistence type="predicted"/>